<dbReference type="EMBL" id="GFPF01012484">
    <property type="protein sequence ID" value="MAA23630.1"/>
    <property type="molecule type" value="Transcribed_RNA"/>
</dbReference>
<proteinExistence type="predicted"/>
<name>A0A224ZA44_9ACAR</name>
<sequence length="123" mass="14023">MKNAKQFVPCARGVVYRILLSCGKAYIGQTGRCLDVRLREHPSSLTGRPFTHLALHCKECKEGSRKPPFEQTTVMQRHNDSTQREIIEAFLIGRERKCFISHLPINLQEGEIAFLERHGSLSC</sequence>
<evidence type="ECO:0000313" key="1">
    <source>
        <dbReference type="EMBL" id="MAA23630.1"/>
    </source>
</evidence>
<organism evidence="1">
    <name type="scientific">Rhipicephalus zambeziensis</name>
    <dbReference type="NCBI Taxonomy" id="60191"/>
    <lineage>
        <taxon>Eukaryota</taxon>
        <taxon>Metazoa</taxon>
        <taxon>Ecdysozoa</taxon>
        <taxon>Arthropoda</taxon>
        <taxon>Chelicerata</taxon>
        <taxon>Arachnida</taxon>
        <taxon>Acari</taxon>
        <taxon>Parasitiformes</taxon>
        <taxon>Ixodida</taxon>
        <taxon>Ixodoidea</taxon>
        <taxon>Ixodidae</taxon>
        <taxon>Rhipicephalinae</taxon>
        <taxon>Rhipicephalus</taxon>
        <taxon>Rhipicephalus</taxon>
    </lineage>
</organism>
<dbReference type="AlphaFoldDB" id="A0A224ZA44"/>
<accession>A0A224ZA44</accession>
<reference evidence="1" key="1">
    <citation type="journal article" date="2017" name="Parasit. Vectors">
        <title>Sialotranscriptomics of Rhipicephalus zambeziensis reveals intricate expression profiles of secretory proteins and suggests tight temporal transcriptional regulation during blood-feeding.</title>
        <authorList>
            <person name="de Castro M.H."/>
            <person name="de Klerk D."/>
            <person name="Pienaar R."/>
            <person name="Rees D.J.G."/>
            <person name="Mans B.J."/>
        </authorList>
    </citation>
    <scope>NUCLEOTIDE SEQUENCE</scope>
    <source>
        <tissue evidence="1">Salivary glands</tissue>
    </source>
</reference>
<protein>
    <submittedName>
        <fullName evidence="1">Tick transposon</fullName>
    </submittedName>
</protein>